<evidence type="ECO:0000256" key="1">
    <source>
        <dbReference type="SAM" id="MobiDB-lite"/>
    </source>
</evidence>
<dbReference type="Proteomes" id="UP001159363">
    <property type="component" value="Chromosome 2"/>
</dbReference>
<accession>A0ABQ9I929</accession>
<comment type="caution">
    <text evidence="2">The sequence shown here is derived from an EMBL/GenBank/DDBJ whole genome shotgun (WGS) entry which is preliminary data.</text>
</comment>
<evidence type="ECO:0000313" key="2">
    <source>
        <dbReference type="EMBL" id="KAJ8893172.1"/>
    </source>
</evidence>
<feature type="compositionally biased region" description="Basic and acidic residues" evidence="1">
    <location>
        <begin position="1"/>
        <end position="27"/>
    </location>
</feature>
<reference evidence="2 3" key="1">
    <citation type="submission" date="2023-02" db="EMBL/GenBank/DDBJ databases">
        <title>LHISI_Scaffold_Assembly.</title>
        <authorList>
            <person name="Stuart O.P."/>
            <person name="Cleave R."/>
            <person name="Magrath M.J.L."/>
            <person name="Mikheyev A.S."/>
        </authorList>
    </citation>
    <scope>NUCLEOTIDE SEQUENCE [LARGE SCALE GENOMIC DNA]</scope>
    <source>
        <strain evidence="2">Daus_M_001</strain>
        <tissue evidence="2">Leg muscle</tissue>
    </source>
</reference>
<proteinExistence type="predicted"/>
<organism evidence="2 3">
    <name type="scientific">Dryococelus australis</name>
    <dbReference type="NCBI Taxonomy" id="614101"/>
    <lineage>
        <taxon>Eukaryota</taxon>
        <taxon>Metazoa</taxon>
        <taxon>Ecdysozoa</taxon>
        <taxon>Arthropoda</taxon>
        <taxon>Hexapoda</taxon>
        <taxon>Insecta</taxon>
        <taxon>Pterygota</taxon>
        <taxon>Neoptera</taxon>
        <taxon>Polyneoptera</taxon>
        <taxon>Phasmatodea</taxon>
        <taxon>Verophasmatodea</taxon>
        <taxon>Anareolatae</taxon>
        <taxon>Phasmatidae</taxon>
        <taxon>Eurycanthinae</taxon>
        <taxon>Dryococelus</taxon>
    </lineage>
</organism>
<gene>
    <name evidence="2" type="ORF">PR048_005755</name>
</gene>
<keyword evidence="3" id="KW-1185">Reference proteome</keyword>
<feature type="region of interest" description="Disordered" evidence="1">
    <location>
        <begin position="1"/>
        <end position="30"/>
    </location>
</feature>
<name>A0ABQ9I929_9NEOP</name>
<dbReference type="EMBL" id="JARBHB010000002">
    <property type="protein sequence ID" value="KAJ8893172.1"/>
    <property type="molecule type" value="Genomic_DNA"/>
</dbReference>
<sequence length="148" mass="17306">MEGLRDDFDESEGKKLSGCEEHEEERKGVKRRKMQCDEINRDSDTIYDCRKISAFKFFHLRFGFLSPLSLMPYYYIREFVKKAVEAYHDDVDRWTSRAPLRPHQGHLFQPKALADANMDGRGGRDRHINYSLEGQNSGTLVISHDLVH</sequence>
<evidence type="ECO:0000313" key="3">
    <source>
        <dbReference type="Proteomes" id="UP001159363"/>
    </source>
</evidence>
<protein>
    <submittedName>
        <fullName evidence="2">Uncharacterized protein</fullName>
    </submittedName>
</protein>